<dbReference type="Proteomes" id="UP000034778">
    <property type="component" value="Unassembled WGS sequence"/>
</dbReference>
<reference evidence="2 3" key="1">
    <citation type="journal article" date="2015" name="Nature">
        <title>rRNA introns, odd ribosomes, and small enigmatic genomes across a large radiation of phyla.</title>
        <authorList>
            <person name="Brown C.T."/>
            <person name="Hug L.A."/>
            <person name="Thomas B.C."/>
            <person name="Sharon I."/>
            <person name="Castelle C.J."/>
            <person name="Singh A."/>
            <person name="Wilkins M.J."/>
            <person name="Williams K.H."/>
            <person name="Banfield J.F."/>
        </authorList>
    </citation>
    <scope>NUCLEOTIDE SEQUENCE [LARGE SCALE GENOMIC DNA]</scope>
</reference>
<comment type="caution">
    <text evidence="2">The sequence shown here is derived from an EMBL/GenBank/DDBJ whole genome shotgun (WGS) entry which is preliminary data.</text>
</comment>
<name>A0A0F9ZLC5_9BACT</name>
<keyword evidence="1" id="KW-0472">Membrane</keyword>
<dbReference type="STRING" id="1618566.UR35_C0005G0069"/>
<gene>
    <name evidence="2" type="ORF">UR35_C0005G0069</name>
</gene>
<dbReference type="EMBL" id="LBOW01000005">
    <property type="protein sequence ID" value="KKP44939.1"/>
    <property type="molecule type" value="Genomic_DNA"/>
</dbReference>
<evidence type="ECO:0008006" key="4">
    <source>
        <dbReference type="Google" id="ProtNLM"/>
    </source>
</evidence>
<accession>A0A0F9ZLC5</accession>
<organism evidence="2 3">
    <name type="scientific">Candidatus Woesebacteria bacterium GW2011_GWB1_33_22</name>
    <dbReference type="NCBI Taxonomy" id="1618566"/>
    <lineage>
        <taxon>Bacteria</taxon>
        <taxon>Candidatus Woeseibacteriota</taxon>
    </lineage>
</organism>
<evidence type="ECO:0000313" key="2">
    <source>
        <dbReference type="EMBL" id="KKP44939.1"/>
    </source>
</evidence>
<protein>
    <recommendedName>
        <fullName evidence="4">Baseplate protein J-like domain-containing protein</fullName>
    </recommendedName>
</protein>
<evidence type="ECO:0000256" key="1">
    <source>
        <dbReference type="SAM" id="Phobius"/>
    </source>
</evidence>
<evidence type="ECO:0000313" key="3">
    <source>
        <dbReference type="Proteomes" id="UP000034778"/>
    </source>
</evidence>
<proteinExistence type="predicted"/>
<sequence length="676" mass="73864">MLDFLKKNEEAREAYWSILIESQWVTSAIWQIKDGKVEIVASSPGTRWEGDLSEAVDATLSSCTQSLAEDFQDPSKTVFGVSSSWLENGNIKEEYLLKLKKICGDLSLVPSGFVVLPEAISHFIKSKEQTFFSGITLGVSDGSLDLSVFNLGKLVGTTVVSRSILVSDDLLEGLSRLTTDLQNFPSRIILYNQKETELEEIKNNLDKIDWEKIETLKFLHAPTIEILNPNEKILAVSLAGGSEISQVDGVLDNTETDTNVPNVPEEEIKNISEPEGITVADLGFVVDTPKNFPKLPKFDIQLPKFPKINFSFSGKPFIFGGISLFVVFILFFLAWWFLPKATVTIFVAPKKLEDNITINLGSDLSADTVETLVAGEKTKSTTGIKTVGEKAKGQVKIQNGTAFPINLVAGTVLLSSSDLRFVTSKQASVSGALSPSEPGTTVLDVEAGNIGSEYNLAKDEILKVGNYPKAEVDATITANFTGGSSRQISAVSEDDRKKLLAELTKELTNQAQTKLAGQLSSEKMIVDTSIVFESEEEDFSNKVGDEASTIKLSLNLKFTAIAISKNDLTIISKKTLEERVPSGFILRDDQISYSFTDGEEKEKITVKIAANLLPSINTVDIAKKIAGRYPTVAEEYLQSIPGFVNAEFRLPPLLRGKLATLPHVSKNIEVVLSSEQ</sequence>
<keyword evidence="1" id="KW-0812">Transmembrane</keyword>
<dbReference type="AlphaFoldDB" id="A0A0F9ZLC5"/>
<keyword evidence="1" id="KW-1133">Transmembrane helix</keyword>
<feature type="transmembrane region" description="Helical" evidence="1">
    <location>
        <begin position="317"/>
        <end position="338"/>
    </location>
</feature>